<keyword evidence="1" id="KW-1133">Transmembrane helix</keyword>
<keyword evidence="1" id="KW-0472">Membrane</keyword>
<name>A0ABT1S2J1_9FIRM</name>
<dbReference type="SUPFAM" id="SSF55073">
    <property type="entry name" value="Nucleotide cyclase"/>
    <property type="match status" value="1"/>
</dbReference>
<feature type="transmembrane region" description="Helical" evidence="1">
    <location>
        <begin position="82"/>
        <end position="108"/>
    </location>
</feature>
<dbReference type="Gene3D" id="3.30.70.270">
    <property type="match status" value="1"/>
</dbReference>
<feature type="transmembrane region" description="Helical" evidence="1">
    <location>
        <begin position="33"/>
        <end position="52"/>
    </location>
</feature>
<dbReference type="RefSeq" id="WP_256192250.1">
    <property type="nucleotide sequence ID" value="NZ_JANFZG010000041.1"/>
</dbReference>
<dbReference type="Proteomes" id="UP001524473">
    <property type="component" value="Unassembled WGS sequence"/>
</dbReference>
<gene>
    <name evidence="3" type="ORF">NE695_14645</name>
</gene>
<dbReference type="EMBL" id="JANFZH010000039">
    <property type="protein sequence ID" value="MCQ4841151.1"/>
    <property type="molecule type" value="Genomic_DNA"/>
</dbReference>
<dbReference type="SMART" id="SM00267">
    <property type="entry name" value="GGDEF"/>
    <property type="match status" value="1"/>
</dbReference>
<feature type="transmembrane region" description="Helical" evidence="1">
    <location>
        <begin position="58"/>
        <end position="75"/>
    </location>
</feature>
<evidence type="ECO:0000259" key="2">
    <source>
        <dbReference type="PROSITE" id="PS50887"/>
    </source>
</evidence>
<dbReference type="CDD" id="cd01949">
    <property type="entry name" value="GGDEF"/>
    <property type="match status" value="1"/>
</dbReference>
<feature type="transmembrane region" description="Helical" evidence="1">
    <location>
        <begin position="166"/>
        <end position="186"/>
    </location>
</feature>
<dbReference type="InterPro" id="IPR000160">
    <property type="entry name" value="GGDEF_dom"/>
</dbReference>
<sequence length="401" mass="46614">MILLLLTAAAYFYFHWQYFTLVKKLKEQPCRRIWLVFLGFVINYLFFILCSVLEFPLVLNWFLFAFLLFGETLLYDNGDKRCALFSTLLGILYGLSTTIICRSIVAIVLSQPLQNFDNHTSSAVNEKGIPVLLGFLLAGVILQFMKRTAIVERIRLILRHPKQQSFLLEMMGGLFFYLFINLLLYSTPLNDLLLKLWSLKSCLFCIIGFYIAARYTKRVCELGDYREKNWQMEQELEKRRIEEEQLRQQASLDVLTGLQNRQAADETLASMTQQQTGFTLCFLDLDGLKNVNDRYGHEEGDRYIITVAEQIHRACRSGSDWVFRYGGDEFLVLFVGLPADRAVQRAEVINESLRSLDGFAYPLSVSYGVIQSTQVPDWRELVQWADRAMYEQKRQKHAVRE</sequence>
<keyword evidence="4" id="KW-1185">Reference proteome</keyword>
<feature type="transmembrane region" description="Helical" evidence="1">
    <location>
        <begin position="128"/>
        <end position="145"/>
    </location>
</feature>
<proteinExistence type="predicted"/>
<keyword evidence="1" id="KW-0812">Transmembrane</keyword>
<feature type="transmembrane region" description="Helical" evidence="1">
    <location>
        <begin position="192"/>
        <end position="213"/>
    </location>
</feature>
<dbReference type="NCBIfam" id="TIGR00254">
    <property type="entry name" value="GGDEF"/>
    <property type="match status" value="1"/>
</dbReference>
<dbReference type="PROSITE" id="PS50887">
    <property type="entry name" value="GGDEF"/>
    <property type="match status" value="1"/>
</dbReference>
<comment type="caution">
    <text evidence="3">The sequence shown here is derived from an EMBL/GenBank/DDBJ whole genome shotgun (WGS) entry which is preliminary data.</text>
</comment>
<protein>
    <submittedName>
        <fullName evidence="3">GGDEF domain-containing protein</fullName>
    </submittedName>
</protein>
<dbReference type="Pfam" id="PF00990">
    <property type="entry name" value="GGDEF"/>
    <property type="match status" value="1"/>
</dbReference>
<accession>A0ABT1S2J1</accession>
<dbReference type="InterPro" id="IPR043128">
    <property type="entry name" value="Rev_trsase/Diguanyl_cyclase"/>
</dbReference>
<reference evidence="3 4" key="1">
    <citation type="submission" date="2022-06" db="EMBL/GenBank/DDBJ databases">
        <title>Isolation of gut microbiota from human fecal samples.</title>
        <authorList>
            <person name="Pamer E.G."/>
            <person name="Barat B."/>
            <person name="Waligurski E."/>
            <person name="Medina S."/>
            <person name="Paddock L."/>
            <person name="Mostad J."/>
        </authorList>
    </citation>
    <scope>NUCLEOTIDE SEQUENCE [LARGE SCALE GENOMIC DNA]</scope>
    <source>
        <strain evidence="3 4">DFI.9.73</strain>
    </source>
</reference>
<dbReference type="PANTHER" id="PTHR45138">
    <property type="entry name" value="REGULATORY COMPONENTS OF SENSORY TRANSDUCTION SYSTEM"/>
    <property type="match status" value="1"/>
</dbReference>
<evidence type="ECO:0000313" key="3">
    <source>
        <dbReference type="EMBL" id="MCQ4841151.1"/>
    </source>
</evidence>
<organism evidence="3 4">
    <name type="scientific">Neglectibacter timonensis</name>
    <dbReference type="NCBI Taxonomy" id="1776382"/>
    <lineage>
        <taxon>Bacteria</taxon>
        <taxon>Bacillati</taxon>
        <taxon>Bacillota</taxon>
        <taxon>Clostridia</taxon>
        <taxon>Eubacteriales</taxon>
        <taxon>Oscillospiraceae</taxon>
        <taxon>Neglectibacter</taxon>
    </lineage>
</organism>
<dbReference type="InterPro" id="IPR050469">
    <property type="entry name" value="Diguanylate_Cyclase"/>
</dbReference>
<evidence type="ECO:0000313" key="4">
    <source>
        <dbReference type="Proteomes" id="UP001524473"/>
    </source>
</evidence>
<evidence type="ECO:0000256" key="1">
    <source>
        <dbReference type="SAM" id="Phobius"/>
    </source>
</evidence>
<feature type="domain" description="GGDEF" evidence="2">
    <location>
        <begin position="276"/>
        <end position="401"/>
    </location>
</feature>
<dbReference type="InterPro" id="IPR029787">
    <property type="entry name" value="Nucleotide_cyclase"/>
</dbReference>
<dbReference type="PANTHER" id="PTHR45138:SF9">
    <property type="entry name" value="DIGUANYLATE CYCLASE DGCM-RELATED"/>
    <property type="match status" value="1"/>
</dbReference>